<evidence type="ECO:0000256" key="1">
    <source>
        <dbReference type="SAM" id="Coils"/>
    </source>
</evidence>
<accession>A0A1R2BQF8</accession>
<comment type="caution">
    <text evidence="2">The sequence shown here is derived from an EMBL/GenBank/DDBJ whole genome shotgun (WGS) entry which is preliminary data.</text>
</comment>
<proteinExistence type="predicted"/>
<evidence type="ECO:0000313" key="2">
    <source>
        <dbReference type="EMBL" id="OMJ78956.1"/>
    </source>
</evidence>
<protein>
    <submittedName>
        <fullName evidence="2">Uncharacterized protein</fullName>
    </submittedName>
</protein>
<evidence type="ECO:0000313" key="3">
    <source>
        <dbReference type="Proteomes" id="UP000187209"/>
    </source>
</evidence>
<name>A0A1R2BQF8_9CILI</name>
<gene>
    <name evidence="2" type="ORF">SteCoe_21128</name>
</gene>
<keyword evidence="3" id="KW-1185">Reference proteome</keyword>
<reference evidence="2 3" key="1">
    <citation type="submission" date="2016-11" db="EMBL/GenBank/DDBJ databases">
        <title>The macronuclear genome of Stentor coeruleus: a giant cell with tiny introns.</title>
        <authorList>
            <person name="Slabodnick M."/>
            <person name="Ruby J.G."/>
            <person name="Reiff S.B."/>
            <person name="Swart E.C."/>
            <person name="Gosai S."/>
            <person name="Prabakaran S."/>
            <person name="Witkowska E."/>
            <person name="Larue G.E."/>
            <person name="Fisher S."/>
            <person name="Freeman R.M."/>
            <person name="Gunawardena J."/>
            <person name="Chu W."/>
            <person name="Stover N.A."/>
            <person name="Gregory B.D."/>
            <person name="Nowacki M."/>
            <person name="Derisi J."/>
            <person name="Roy S.W."/>
            <person name="Marshall W.F."/>
            <person name="Sood P."/>
        </authorList>
    </citation>
    <scope>NUCLEOTIDE SEQUENCE [LARGE SCALE GENOMIC DNA]</scope>
    <source>
        <strain evidence="2">WM001</strain>
    </source>
</reference>
<organism evidence="2 3">
    <name type="scientific">Stentor coeruleus</name>
    <dbReference type="NCBI Taxonomy" id="5963"/>
    <lineage>
        <taxon>Eukaryota</taxon>
        <taxon>Sar</taxon>
        <taxon>Alveolata</taxon>
        <taxon>Ciliophora</taxon>
        <taxon>Postciliodesmatophora</taxon>
        <taxon>Heterotrichea</taxon>
        <taxon>Heterotrichida</taxon>
        <taxon>Stentoridae</taxon>
        <taxon>Stentor</taxon>
    </lineage>
</organism>
<feature type="coiled-coil region" evidence="1">
    <location>
        <begin position="176"/>
        <end position="213"/>
    </location>
</feature>
<dbReference type="AlphaFoldDB" id="A0A1R2BQF8"/>
<keyword evidence="1" id="KW-0175">Coiled coil</keyword>
<dbReference type="EMBL" id="MPUH01000495">
    <property type="protein sequence ID" value="OMJ78956.1"/>
    <property type="molecule type" value="Genomic_DNA"/>
</dbReference>
<sequence>MENLAFEQPDIEKKIIIPPKGKESEIIIEEDSKITFAYDIFLYFSYIYNRNRLINGVSKIWEVYNNLDDIIRETTNLFFKIKNEVYKEIEDISNKTGENVKDCAENVNNEQELLDFNKEFEICSENDRDEALEIYQNARNAQKETRVYKTMYFLRKRSMILMKRRFELDGNATEEIKSIKNQRNDLTQTIISLQDLKRQLEDKKEIKDNGLEEIYEKIRLGLENSLDTVEKIMNLKVKNAVITEAIIEDGSFYDISQALIEKYAEYEYQKALEPLFQLGLTKLTQRQEFLKKKIDEYTPIWLIKHFQKNLNSINKNLVFIVELINNMKLANIRNSNGIIKCLYIEDHPNAYNCVFTAGNYKASFAVSLEEKFMFQILMTLQQNLIKLADSINSIKVTKDFSITYQIPIFLPSPTYPTTLDQIECTDYYSSLFQYSKMLEDCMLVIGSKLQDIQVKGIYAKHVAEFLVIREESNIKIGFSKLFDASLDKPNINFLISVPFEFPFHSDYKNSVAIFKQTTENIMILNEKISLKHKIYKEIDCLEQQLNTETKSKILISENNPTSVSIKNSQKSLVSDDNNLIKIFENIDLWNFAVDHKEFIYLFSILSSRLSFKKSSIFSFKNKPNNRAKITFSTFFKVLNQAIEPDSQINFSNIINSLKNLACQKKITLANVVNFMTSEEIIGSFLDCHDNEQNTEQGIVVEDCYKNWMIICEEMLWLNNMKDKEANEFDKEKMNRLKKRFYFKIEQNEPDCLRKIGKLFDVNEKEKEEEDDDCMYFGFTSL</sequence>
<dbReference type="Proteomes" id="UP000187209">
    <property type="component" value="Unassembled WGS sequence"/>
</dbReference>